<keyword evidence="2" id="KW-0159">Chromosome partition</keyword>
<evidence type="ECO:0000313" key="7">
    <source>
        <dbReference type="EMBL" id="CAB4755082.1"/>
    </source>
</evidence>
<dbReference type="InterPro" id="IPR041468">
    <property type="entry name" value="HTH_ParB/Spo0J"/>
</dbReference>
<dbReference type="EMBL" id="CAEZUM010000009">
    <property type="protein sequence ID" value="CAB4594313.1"/>
    <property type="molecule type" value="Genomic_DNA"/>
</dbReference>
<dbReference type="SUPFAM" id="SSF109709">
    <property type="entry name" value="KorB DNA-binding domain-like"/>
    <property type="match status" value="1"/>
</dbReference>
<dbReference type="EMBL" id="CAFAAN010000008">
    <property type="protein sequence ID" value="CAB4807156.1"/>
    <property type="molecule type" value="Genomic_DNA"/>
</dbReference>
<evidence type="ECO:0000256" key="1">
    <source>
        <dbReference type="ARBA" id="ARBA00006295"/>
    </source>
</evidence>
<dbReference type="Gene3D" id="3.90.1530.30">
    <property type="match status" value="1"/>
</dbReference>
<dbReference type="EMBL" id="CAEZYT010000022">
    <property type="protein sequence ID" value="CAB4734464.1"/>
    <property type="molecule type" value="Genomic_DNA"/>
</dbReference>
<accession>A0A6J6YIY2</accession>
<dbReference type="GO" id="GO:0005694">
    <property type="term" value="C:chromosome"/>
    <property type="evidence" value="ECO:0007669"/>
    <property type="project" value="TreeGrafter"/>
</dbReference>
<protein>
    <submittedName>
        <fullName evidence="8">Unannotated protein</fullName>
    </submittedName>
</protein>
<dbReference type="EMBL" id="CAFBPO010000016">
    <property type="protein sequence ID" value="CAB5026548.1"/>
    <property type="molecule type" value="Genomic_DNA"/>
</dbReference>
<dbReference type="InterPro" id="IPR036086">
    <property type="entry name" value="ParB/Sulfiredoxin_sf"/>
</dbReference>
<dbReference type="InterPro" id="IPR050336">
    <property type="entry name" value="Chromosome_partition/occlusion"/>
</dbReference>
<dbReference type="GO" id="GO:0045881">
    <property type="term" value="P:positive regulation of sporulation resulting in formation of a cellular spore"/>
    <property type="evidence" value="ECO:0007669"/>
    <property type="project" value="TreeGrafter"/>
</dbReference>
<evidence type="ECO:0000256" key="2">
    <source>
        <dbReference type="ARBA" id="ARBA00022829"/>
    </source>
</evidence>
<proteinExistence type="inferred from homology"/>
<dbReference type="PANTHER" id="PTHR33375">
    <property type="entry name" value="CHROMOSOME-PARTITIONING PROTEIN PARB-RELATED"/>
    <property type="match status" value="1"/>
</dbReference>
<dbReference type="Gene3D" id="1.10.10.2830">
    <property type="match status" value="1"/>
</dbReference>
<dbReference type="FunFam" id="1.10.10.2830:FF:000001">
    <property type="entry name" value="Chromosome partitioning protein ParB"/>
    <property type="match status" value="1"/>
</dbReference>
<evidence type="ECO:0000313" key="11">
    <source>
        <dbReference type="EMBL" id="CAB4993316.1"/>
    </source>
</evidence>
<dbReference type="InterPro" id="IPR004437">
    <property type="entry name" value="ParB/RepB/Spo0J"/>
</dbReference>
<dbReference type="SMART" id="SM00470">
    <property type="entry name" value="ParB"/>
    <property type="match status" value="1"/>
</dbReference>
<dbReference type="CDD" id="cd16393">
    <property type="entry name" value="SPO0J_N"/>
    <property type="match status" value="1"/>
</dbReference>
<evidence type="ECO:0000259" key="4">
    <source>
        <dbReference type="SMART" id="SM00470"/>
    </source>
</evidence>
<dbReference type="Pfam" id="PF02195">
    <property type="entry name" value="ParB_N"/>
    <property type="match status" value="1"/>
</dbReference>
<name>A0A6J6YIY2_9ZZZZ</name>
<reference evidence="8" key="1">
    <citation type="submission" date="2020-05" db="EMBL/GenBank/DDBJ databases">
        <authorList>
            <person name="Chiriac C."/>
            <person name="Salcher M."/>
            <person name="Ghai R."/>
            <person name="Kavagutti S V."/>
        </authorList>
    </citation>
    <scope>NUCLEOTIDE SEQUENCE</scope>
</reference>
<organism evidence="8">
    <name type="scientific">freshwater metagenome</name>
    <dbReference type="NCBI Taxonomy" id="449393"/>
    <lineage>
        <taxon>unclassified sequences</taxon>
        <taxon>metagenomes</taxon>
        <taxon>ecological metagenomes</taxon>
    </lineage>
</organism>
<dbReference type="EMBL" id="CAFBNM010000015">
    <property type="protein sequence ID" value="CAB4961071.1"/>
    <property type="molecule type" value="Genomic_DNA"/>
</dbReference>
<evidence type="ECO:0000313" key="6">
    <source>
        <dbReference type="EMBL" id="CAB4734464.1"/>
    </source>
</evidence>
<evidence type="ECO:0000256" key="3">
    <source>
        <dbReference type="ARBA" id="ARBA00023125"/>
    </source>
</evidence>
<dbReference type="GO" id="GO:0007059">
    <property type="term" value="P:chromosome segregation"/>
    <property type="evidence" value="ECO:0007669"/>
    <property type="project" value="UniProtKB-KW"/>
</dbReference>
<keyword evidence="3" id="KW-0238">DNA-binding</keyword>
<evidence type="ECO:0000313" key="5">
    <source>
        <dbReference type="EMBL" id="CAB4594313.1"/>
    </source>
</evidence>
<dbReference type="AlphaFoldDB" id="A0A6J6YIY2"/>
<evidence type="ECO:0000313" key="9">
    <source>
        <dbReference type="EMBL" id="CAB4843972.1"/>
    </source>
</evidence>
<comment type="similarity">
    <text evidence="1">Belongs to the ParB family.</text>
</comment>
<dbReference type="FunFam" id="3.90.1530.30:FF:000001">
    <property type="entry name" value="Chromosome partitioning protein ParB"/>
    <property type="match status" value="1"/>
</dbReference>
<evidence type="ECO:0000313" key="12">
    <source>
        <dbReference type="EMBL" id="CAB5026548.1"/>
    </source>
</evidence>
<evidence type="ECO:0000313" key="8">
    <source>
        <dbReference type="EMBL" id="CAB4807156.1"/>
    </source>
</evidence>
<dbReference type="Pfam" id="PF17762">
    <property type="entry name" value="HTH_ParB"/>
    <property type="match status" value="1"/>
</dbReference>
<dbReference type="NCBIfam" id="TIGR00180">
    <property type="entry name" value="parB_part"/>
    <property type="match status" value="1"/>
</dbReference>
<dbReference type="InterPro" id="IPR003115">
    <property type="entry name" value="ParB_N"/>
</dbReference>
<dbReference type="SUPFAM" id="SSF110849">
    <property type="entry name" value="ParB/Sulfiredoxin"/>
    <property type="match status" value="1"/>
</dbReference>
<dbReference type="EMBL" id="CAFBOO010000014">
    <property type="protein sequence ID" value="CAB4993316.1"/>
    <property type="molecule type" value="Genomic_DNA"/>
</dbReference>
<dbReference type="EMBL" id="CAEZZH010000007">
    <property type="protein sequence ID" value="CAB4755082.1"/>
    <property type="molecule type" value="Genomic_DNA"/>
</dbReference>
<dbReference type="EMBL" id="CAFAZW010000020">
    <property type="protein sequence ID" value="CAB4843972.1"/>
    <property type="molecule type" value="Genomic_DNA"/>
</dbReference>
<dbReference type="PANTHER" id="PTHR33375:SF1">
    <property type="entry name" value="CHROMOSOME-PARTITIONING PROTEIN PARB-RELATED"/>
    <property type="match status" value="1"/>
</dbReference>
<evidence type="ECO:0000313" key="10">
    <source>
        <dbReference type="EMBL" id="CAB4961071.1"/>
    </source>
</evidence>
<sequence>MSVKRGGLGTNLDSLIPKSLTVAGNEVAQQNEVSIDDISPNPRQPRTVFDETSLNELIASIKEIGILQPPVVRQTSAGKYELVMGERRFRAAKAAGLKSIPVIIRQTPDNELLREALIENIHRSQLNPLEEGAAYAQLLNDFNCTHEELATKLGRSRPLISNTMRLLNLPPTVQRKVAAGVISAGHARALLGLTDEAEIEKLANRIVAEGLSVRATEEAVAIHSPKKKSVSGKSGKAAASGETLAAAELLSDYLDTRVNVQGVTGKGKIVIEFAGREDLQRIVDLIEGK</sequence>
<feature type="domain" description="ParB-like N-terminal" evidence="4">
    <location>
        <begin position="31"/>
        <end position="121"/>
    </location>
</feature>
<gene>
    <name evidence="5" type="ORF">UFOPK1824_00256</name>
    <name evidence="6" type="ORF">UFOPK2772_00549</name>
    <name evidence="7" type="ORF">UFOPK2850_00703</name>
    <name evidence="8" type="ORF">UFOPK3027_01055</name>
    <name evidence="9" type="ORF">UFOPK3256_01181</name>
    <name evidence="10" type="ORF">UFOPK3827_01244</name>
    <name evidence="11" type="ORF">UFOPK3982_01311</name>
    <name evidence="12" type="ORF">UFOPK4120_01203</name>
</gene>
<dbReference type="GO" id="GO:0003677">
    <property type="term" value="F:DNA binding"/>
    <property type="evidence" value="ECO:0007669"/>
    <property type="project" value="UniProtKB-KW"/>
</dbReference>